<name>A0A8H2VC76_9SACH</name>
<proteinExistence type="predicted"/>
<sequence length="248" mass="28533">MLLSPFWNYLSLFFSILLVKSNGVVCIEPIKYIEYTGNINDELNLYMDELINQNDNINYTLTLTVNLGGNNLMDTVELGQFYNRNTINNVIKIRIPNGSCQDNTSLCSIEILSEDTTTKKSKKFYSQFFQLVKQTEYDNVENSIYISLVNEQPIEEKAHNLMVFTKEPESAITASAHSTDTPTILFKNTITNQPIYERVPILTKDLEELPNNHNIQDKSIDTLLKLYSTYDSDVKFPLTARRLHHTNN</sequence>
<dbReference type="EMBL" id="CAEFZW010000001">
    <property type="protein sequence ID" value="CAB4252598.1"/>
    <property type="molecule type" value="Genomic_DNA"/>
</dbReference>
<organism evidence="2 3">
    <name type="scientific">Maudiozyma barnettii</name>
    <dbReference type="NCBI Taxonomy" id="61262"/>
    <lineage>
        <taxon>Eukaryota</taxon>
        <taxon>Fungi</taxon>
        <taxon>Dikarya</taxon>
        <taxon>Ascomycota</taxon>
        <taxon>Saccharomycotina</taxon>
        <taxon>Saccharomycetes</taxon>
        <taxon>Saccharomycetales</taxon>
        <taxon>Saccharomycetaceae</taxon>
        <taxon>Maudiozyma</taxon>
    </lineage>
</organism>
<dbReference type="GeneID" id="64855729"/>
<feature type="signal peptide" evidence="1">
    <location>
        <begin position="1"/>
        <end position="26"/>
    </location>
</feature>
<dbReference type="AlphaFoldDB" id="A0A8H2VC76"/>
<keyword evidence="3" id="KW-1185">Reference proteome</keyword>
<reference evidence="2 3" key="1">
    <citation type="submission" date="2020-05" db="EMBL/GenBank/DDBJ databases">
        <authorList>
            <person name="Casaregola S."/>
            <person name="Devillers H."/>
            <person name="Grondin C."/>
        </authorList>
    </citation>
    <scope>NUCLEOTIDE SEQUENCE [LARGE SCALE GENOMIC DNA]</scope>
    <source>
        <strain evidence="2 3">CLIB 1767</strain>
    </source>
</reference>
<gene>
    <name evidence="2" type="ORF">KABA2_01S17336</name>
</gene>
<evidence type="ECO:0000313" key="3">
    <source>
        <dbReference type="Proteomes" id="UP000644660"/>
    </source>
</evidence>
<protein>
    <submittedName>
        <fullName evidence="2">Uncharacterized protein</fullName>
    </submittedName>
</protein>
<comment type="caution">
    <text evidence="2">The sequence shown here is derived from an EMBL/GenBank/DDBJ whole genome shotgun (WGS) entry which is preliminary data.</text>
</comment>
<dbReference type="RefSeq" id="XP_041404636.1">
    <property type="nucleotide sequence ID" value="XM_041548702.1"/>
</dbReference>
<accession>A0A8H2VC76</accession>
<dbReference type="OrthoDB" id="10443498at2759"/>
<keyword evidence="1" id="KW-0732">Signal</keyword>
<dbReference type="Proteomes" id="UP000644660">
    <property type="component" value="Unassembled WGS sequence"/>
</dbReference>
<evidence type="ECO:0000256" key="1">
    <source>
        <dbReference type="SAM" id="SignalP"/>
    </source>
</evidence>
<feature type="chain" id="PRO_5034921094" evidence="1">
    <location>
        <begin position="27"/>
        <end position="248"/>
    </location>
</feature>
<evidence type="ECO:0000313" key="2">
    <source>
        <dbReference type="EMBL" id="CAB4252598.1"/>
    </source>
</evidence>